<keyword evidence="2" id="KW-0805">Transcription regulation</keyword>
<protein>
    <submittedName>
        <fullName evidence="6">LysR family transcriptional regulator</fullName>
    </submittedName>
</protein>
<evidence type="ECO:0000256" key="2">
    <source>
        <dbReference type="ARBA" id="ARBA00023015"/>
    </source>
</evidence>
<dbReference type="SUPFAM" id="SSF53850">
    <property type="entry name" value="Periplasmic binding protein-like II"/>
    <property type="match status" value="1"/>
</dbReference>
<evidence type="ECO:0000313" key="7">
    <source>
        <dbReference type="Proteomes" id="UP001054846"/>
    </source>
</evidence>
<organism evidence="6 7">
    <name type="scientific">Gloeobacter morelensis MG652769</name>
    <dbReference type="NCBI Taxonomy" id="2781736"/>
    <lineage>
        <taxon>Bacteria</taxon>
        <taxon>Bacillati</taxon>
        <taxon>Cyanobacteriota</taxon>
        <taxon>Cyanophyceae</taxon>
        <taxon>Gloeobacterales</taxon>
        <taxon>Gloeobacteraceae</taxon>
        <taxon>Gloeobacter</taxon>
        <taxon>Gloeobacter morelensis</taxon>
    </lineage>
</organism>
<dbReference type="SUPFAM" id="SSF46785">
    <property type="entry name" value="Winged helix' DNA-binding domain"/>
    <property type="match status" value="1"/>
</dbReference>
<dbReference type="InterPro" id="IPR005119">
    <property type="entry name" value="LysR_subst-bd"/>
</dbReference>
<gene>
    <name evidence="6" type="ORF">ISF26_08885</name>
</gene>
<evidence type="ECO:0000256" key="1">
    <source>
        <dbReference type="ARBA" id="ARBA00009437"/>
    </source>
</evidence>
<name>A0ABY3PRR3_9CYAN</name>
<feature type="domain" description="HTH lysR-type" evidence="5">
    <location>
        <begin position="1"/>
        <end position="58"/>
    </location>
</feature>
<comment type="similarity">
    <text evidence="1">Belongs to the LysR transcriptional regulatory family.</text>
</comment>
<dbReference type="Pfam" id="PF00126">
    <property type="entry name" value="HTH_1"/>
    <property type="match status" value="1"/>
</dbReference>
<proteinExistence type="inferred from homology"/>
<dbReference type="InterPro" id="IPR036388">
    <property type="entry name" value="WH-like_DNA-bd_sf"/>
</dbReference>
<evidence type="ECO:0000313" key="6">
    <source>
        <dbReference type="EMBL" id="UFP96304.1"/>
    </source>
</evidence>
<reference evidence="6 7" key="1">
    <citation type="journal article" date="2021" name="Genome Biol. Evol.">
        <title>Complete Genome Sequencing of a Novel Gloeobacter Species from a Waterfall Cave in Mexico.</title>
        <authorList>
            <person name="Saw J.H."/>
            <person name="Cardona T."/>
            <person name="Montejano G."/>
        </authorList>
    </citation>
    <scope>NUCLEOTIDE SEQUENCE [LARGE SCALE GENOMIC DNA]</scope>
    <source>
        <strain evidence="6">MG652769</strain>
    </source>
</reference>
<dbReference type="EMBL" id="CP063845">
    <property type="protein sequence ID" value="UFP96304.1"/>
    <property type="molecule type" value="Genomic_DNA"/>
</dbReference>
<evidence type="ECO:0000256" key="4">
    <source>
        <dbReference type="ARBA" id="ARBA00023163"/>
    </source>
</evidence>
<keyword evidence="4" id="KW-0804">Transcription</keyword>
<dbReference type="Gene3D" id="1.10.10.10">
    <property type="entry name" value="Winged helix-like DNA-binding domain superfamily/Winged helix DNA-binding domain"/>
    <property type="match status" value="1"/>
</dbReference>
<accession>A0ABY3PRR3</accession>
<sequence>MTLEQLRIFIAVAEHLHFTRAAQTLHLTQPAVSAAIASLEGEYAVPLFHRVGRHVELAEAGRLLLEQARKIMKQVEYTQRVLQELKGLERGELFIAASQTIANYWLPIRLHRFHQAYPGIHVRLTIDSSPNITRQVLEGSADLGLVEGKTEPNEQLSDEEIAGDHLVLIVGRSHPWWEKEHITFADLTEVQWVVRETGSGTRVLFEDELELEGIDPHKLPIALELPSGEMIKAAVEAGAGVAVISELLVTREVKLGTLRTPEGVRLRRPFRLLMHRQRHPTKASLALVHSLSEVTQVL</sequence>
<dbReference type="PANTHER" id="PTHR30126:SF39">
    <property type="entry name" value="HTH-TYPE TRANSCRIPTIONAL REGULATOR CYSL"/>
    <property type="match status" value="1"/>
</dbReference>
<dbReference type="Pfam" id="PF03466">
    <property type="entry name" value="LysR_substrate"/>
    <property type="match status" value="1"/>
</dbReference>
<dbReference type="PROSITE" id="PS50931">
    <property type="entry name" value="HTH_LYSR"/>
    <property type="match status" value="1"/>
</dbReference>
<keyword evidence="7" id="KW-1185">Reference proteome</keyword>
<dbReference type="PANTHER" id="PTHR30126">
    <property type="entry name" value="HTH-TYPE TRANSCRIPTIONAL REGULATOR"/>
    <property type="match status" value="1"/>
</dbReference>
<dbReference type="Gene3D" id="3.40.190.290">
    <property type="match status" value="1"/>
</dbReference>
<evidence type="ECO:0000256" key="3">
    <source>
        <dbReference type="ARBA" id="ARBA00023125"/>
    </source>
</evidence>
<dbReference type="RefSeq" id="WP_230843549.1">
    <property type="nucleotide sequence ID" value="NZ_CP063845.1"/>
</dbReference>
<keyword evidence="3" id="KW-0238">DNA-binding</keyword>
<dbReference type="Proteomes" id="UP001054846">
    <property type="component" value="Chromosome"/>
</dbReference>
<dbReference type="InterPro" id="IPR000847">
    <property type="entry name" value="LysR_HTH_N"/>
</dbReference>
<dbReference type="InterPro" id="IPR036390">
    <property type="entry name" value="WH_DNA-bd_sf"/>
</dbReference>
<dbReference type="PRINTS" id="PR00039">
    <property type="entry name" value="HTHLYSR"/>
</dbReference>
<evidence type="ECO:0000259" key="5">
    <source>
        <dbReference type="PROSITE" id="PS50931"/>
    </source>
</evidence>